<dbReference type="RefSeq" id="WP_163176651.1">
    <property type="nucleotide sequence ID" value="NZ_JAAIWM010000001.1"/>
</dbReference>
<sequence>MLRIKIVIVSVLLCLLLPLMGNVFHAAGVDDDNKTVDQILKENREESVTEEDETVLDNAPIDNTPVESIPDSQFTFFDFLNLIFALFLVLMLLYVTLRFIKKKNQTYDFTRTMANLGGTSLGNNRSVQLVKVGDRILVVGVGESIQLLKEIDSEEEIKQILSQQQNDVQQMLQPADIITKVVQQVKGYKKRDMSNQDSSFKSMFATQLAELSKGRKKLLKELDEEGKKNDD</sequence>
<dbReference type="Pfam" id="PF04347">
    <property type="entry name" value="FliO"/>
    <property type="match status" value="1"/>
</dbReference>
<organism evidence="8 9">
    <name type="scientific">Bacillus mesophilus</name>
    <dbReference type="NCBI Taxonomy" id="1808955"/>
    <lineage>
        <taxon>Bacteria</taxon>
        <taxon>Bacillati</taxon>
        <taxon>Bacillota</taxon>
        <taxon>Bacilli</taxon>
        <taxon>Bacillales</taxon>
        <taxon>Bacillaceae</taxon>
        <taxon>Bacillus</taxon>
    </lineage>
</organism>
<dbReference type="Proteomes" id="UP000481043">
    <property type="component" value="Unassembled WGS sequence"/>
</dbReference>
<dbReference type="AlphaFoldDB" id="A0A6M0Q281"/>
<keyword evidence="5 6" id="KW-0472">Membrane</keyword>
<evidence type="ECO:0000256" key="4">
    <source>
        <dbReference type="ARBA" id="ARBA00022989"/>
    </source>
</evidence>
<protein>
    <recommendedName>
        <fullName evidence="10">Flagellar biosynthesis protein FliZ</fullName>
    </recommendedName>
</protein>
<dbReference type="GO" id="GO:0044781">
    <property type="term" value="P:bacterial-type flagellum organization"/>
    <property type="evidence" value="ECO:0007669"/>
    <property type="project" value="InterPro"/>
</dbReference>
<evidence type="ECO:0000313" key="8">
    <source>
        <dbReference type="EMBL" id="NEY70223.1"/>
    </source>
</evidence>
<feature type="chain" id="PRO_5026709032" description="Flagellar biosynthesis protein FliZ" evidence="7">
    <location>
        <begin position="27"/>
        <end position="231"/>
    </location>
</feature>
<evidence type="ECO:0000256" key="7">
    <source>
        <dbReference type="SAM" id="SignalP"/>
    </source>
</evidence>
<evidence type="ECO:0000256" key="3">
    <source>
        <dbReference type="ARBA" id="ARBA00022692"/>
    </source>
</evidence>
<keyword evidence="4 6" id="KW-1133">Transmembrane helix</keyword>
<reference evidence="8 9" key="1">
    <citation type="submission" date="2020-02" db="EMBL/GenBank/DDBJ databases">
        <title>Bacillus aquiflavi sp. nov., isolated from yellow water of strong flavor Chinese baijiu in Yibin region of China.</title>
        <authorList>
            <person name="Xie J."/>
        </authorList>
    </citation>
    <scope>NUCLEOTIDE SEQUENCE [LARGE SCALE GENOMIC DNA]</scope>
    <source>
        <strain evidence="8 9">SA4</strain>
    </source>
</reference>
<evidence type="ECO:0000256" key="5">
    <source>
        <dbReference type="ARBA" id="ARBA00023136"/>
    </source>
</evidence>
<name>A0A6M0Q281_9BACI</name>
<evidence type="ECO:0000256" key="1">
    <source>
        <dbReference type="ARBA" id="ARBA00004236"/>
    </source>
</evidence>
<keyword evidence="2" id="KW-1003">Cell membrane</keyword>
<accession>A0A6M0Q281</accession>
<dbReference type="EMBL" id="JAAIWM010000001">
    <property type="protein sequence ID" value="NEY70223.1"/>
    <property type="molecule type" value="Genomic_DNA"/>
</dbReference>
<comment type="caution">
    <text evidence="8">The sequence shown here is derived from an EMBL/GenBank/DDBJ whole genome shotgun (WGS) entry which is preliminary data.</text>
</comment>
<keyword evidence="9" id="KW-1185">Reference proteome</keyword>
<comment type="subcellular location">
    <subcellularLocation>
        <location evidence="1">Cell membrane</location>
    </subcellularLocation>
</comment>
<dbReference type="GO" id="GO:0016020">
    <property type="term" value="C:membrane"/>
    <property type="evidence" value="ECO:0007669"/>
    <property type="project" value="InterPro"/>
</dbReference>
<evidence type="ECO:0000256" key="6">
    <source>
        <dbReference type="SAM" id="Phobius"/>
    </source>
</evidence>
<keyword evidence="7" id="KW-0732">Signal</keyword>
<gene>
    <name evidence="8" type="ORF">G4D63_00590</name>
</gene>
<evidence type="ECO:0000313" key="9">
    <source>
        <dbReference type="Proteomes" id="UP000481043"/>
    </source>
</evidence>
<proteinExistence type="predicted"/>
<feature type="transmembrane region" description="Helical" evidence="6">
    <location>
        <begin position="79"/>
        <end position="97"/>
    </location>
</feature>
<dbReference type="InterPro" id="IPR022781">
    <property type="entry name" value="Flagellar_biosynth_FliO"/>
</dbReference>
<feature type="signal peptide" evidence="7">
    <location>
        <begin position="1"/>
        <end position="26"/>
    </location>
</feature>
<evidence type="ECO:0000256" key="2">
    <source>
        <dbReference type="ARBA" id="ARBA00022475"/>
    </source>
</evidence>
<evidence type="ECO:0008006" key="10">
    <source>
        <dbReference type="Google" id="ProtNLM"/>
    </source>
</evidence>
<keyword evidence="3 6" id="KW-0812">Transmembrane</keyword>